<evidence type="ECO:0000313" key="4">
    <source>
        <dbReference type="Proteomes" id="UP000051952"/>
    </source>
</evidence>
<dbReference type="SUPFAM" id="SSF55856">
    <property type="entry name" value="Cytochrome b5-like heme/steroid binding domain"/>
    <property type="match status" value="1"/>
</dbReference>
<dbReference type="Gene3D" id="3.10.120.10">
    <property type="entry name" value="Cytochrome b5-like heme/steroid binding domain"/>
    <property type="match status" value="1"/>
</dbReference>
<dbReference type="InterPro" id="IPR036400">
    <property type="entry name" value="Cyt_B5-like_heme/steroid_sf"/>
</dbReference>
<dbReference type="EMBL" id="CYKH01000144">
    <property type="protein sequence ID" value="CUE73115.1"/>
    <property type="molecule type" value="Genomic_DNA"/>
</dbReference>
<comment type="similarity">
    <text evidence="1">Belongs to the cytochrome b5 family. MAPR subfamily.</text>
</comment>
<dbReference type="OrthoDB" id="547796at2759"/>
<dbReference type="GO" id="GO:0016020">
    <property type="term" value="C:membrane"/>
    <property type="evidence" value="ECO:0007669"/>
    <property type="project" value="TreeGrafter"/>
</dbReference>
<dbReference type="PANTHER" id="PTHR10281">
    <property type="entry name" value="MEMBRANE-ASSOCIATED PROGESTERONE RECEPTOR COMPONENT-RELATED"/>
    <property type="match status" value="1"/>
</dbReference>
<dbReference type="GO" id="GO:0012505">
    <property type="term" value="C:endomembrane system"/>
    <property type="evidence" value="ECO:0007669"/>
    <property type="project" value="TreeGrafter"/>
</dbReference>
<dbReference type="InterPro" id="IPR050577">
    <property type="entry name" value="MAPR/NEUFC/NENF-like"/>
</dbReference>
<evidence type="ECO:0000313" key="3">
    <source>
        <dbReference type="EMBL" id="CUE73115.1"/>
    </source>
</evidence>
<evidence type="ECO:0000256" key="1">
    <source>
        <dbReference type="ARBA" id="ARBA00038357"/>
    </source>
</evidence>
<dbReference type="InterPro" id="IPR001199">
    <property type="entry name" value="Cyt_B5-like_heme/steroid-bd"/>
</dbReference>
<accession>A0A0S4IM89</accession>
<proteinExistence type="inferred from homology"/>
<dbReference type="SMART" id="SM01117">
    <property type="entry name" value="Cyt-b5"/>
    <property type="match status" value="1"/>
</dbReference>
<dbReference type="Proteomes" id="UP000051952">
    <property type="component" value="Unassembled WGS sequence"/>
</dbReference>
<gene>
    <name evidence="3" type="ORF">BSAL_54830</name>
</gene>
<dbReference type="Pfam" id="PF00173">
    <property type="entry name" value="Cyt-b5"/>
    <property type="match status" value="1"/>
</dbReference>
<keyword evidence="4" id="KW-1185">Reference proteome</keyword>
<name>A0A0S4IM89_BODSA</name>
<feature type="domain" description="Cytochrome b5 heme-binding" evidence="2">
    <location>
        <begin position="9"/>
        <end position="104"/>
    </location>
</feature>
<reference evidence="4" key="1">
    <citation type="submission" date="2015-09" db="EMBL/GenBank/DDBJ databases">
        <authorList>
            <consortium name="Pathogen Informatics"/>
        </authorList>
    </citation>
    <scope>NUCLEOTIDE SEQUENCE [LARGE SCALE GENOMIC DNA]</scope>
    <source>
        <strain evidence="4">Lake Konstanz</strain>
    </source>
</reference>
<evidence type="ECO:0000259" key="2">
    <source>
        <dbReference type="SMART" id="SM01117"/>
    </source>
</evidence>
<protein>
    <submittedName>
        <fullName evidence="3">Cytochrome b5, putative</fullName>
    </submittedName>
</protein>
<organism evidence="3 4">
    <name type="scientific">Bodo saltans</name>
    <name type="common">Flagellated protozoan</name>
    <dbReference type="NCBI Taxonomy" id="75058"/>
    <lineage>
        <taxon>Eukaryota</taxon>
        <taxon>Discoba</taxon>
        <taxon>Euglenozoa</taxon>
        <taxon>Kinetoplastea</taxon>
        <taxon>Metakinetoplastina</taxon>
        <taxon>Eubodonida</taxon>
        <taxon>Bodonidae</taxon>
        <taxon>Bodo</taxon>
    </lineage>
</organism>
<dbReference type="VEuPathDB" id="TriTrypDB:BSAL_54830"/>
<sequence length="118" mass="12962">MSTDEVQYFDAETLATKAGADGGPIYLSVKGRVFDVTKGADFYGPGKGYGVFAGKEVSRCLGKMEVNDKESNAGWRNLSAEHMETLNDWEGRFVAKYPVVGVFQPDPHFEMRGVAFDP</sequence>
<dbReference type="AlphaFoldDB" id="A0A0S4IM89"/>
<dbReference type="PANTHER" id="PTHR10281:SF76">
    <property type="entry name" value="CALCUTTA CUP-RELATED"/>
    <property type="match status" value="1"/>
</dbReference>
<dbReference type="OMA" id="DQWHAFF"/>